<dbReference type="AlphaFoldDB" id="A1WWI9"/>
<dbReference type="OrthoDB" id="6115907at2"/>
<dbReference type="EMBL" id="CP000544">
    <property type="protein sequence ID" value="ABM62051.1"/>
    <property type="molecule type" value="Genomic_DNA"/>
</dbReference>
<dbReference type="InterPro" id="IPR011250">
    <property type="entry name" value="OMP/PagP_B-barrel"/>
</dbReference>
<feature type="signal peptide" evidence="2">
    <location>
        <begin position="1"/>
        <end position="23"/>
    </location>
</feature>
<organism evidence="4 5">
    <name type="scientific">Halorhodospira halophila (strain DSM 244 / SL1)</name>
    <name type="common">Ectothiorhodospira halophila (strain DSM 244 / SL1)</name>
    <dbReference type="NCBI Taxonomy" id="349124"/>
    <lineage>
        <taxon>Bacteria</taxon>
        <taxon>Pseudomonadati</taxon>
        <taxon>Pseudomonadota</taxon>
        <taxon>Gammaproteobacteria</taxon>
        <taxon>Chromatiales</taxon>
        <taxon>Ectothiorhodospiraceae</taxon>
        <taxon>Halorhodospira</taxon>
    </lineage>
</organism>
<dbReference type="HOGENOM" id="CLU_117501_0_0_6"/>
<keyword evidence="5" id="KW-1185">Reference proteome</keyword>
<dbReference type="Pfam" id="PF13505">
    <property type="entry name" value="OMP_b-brl"/>
    <property type="match status" value="1"/>
</dbReference>
<reference evidence="4 5" key="2">
    <citation type="journal article" date="2013" name="Stand. Genomic Sci.">
        <title>Complete genome sequence of Halorhodospira halophila SL1.</title>
        <authorList>
            <person name="Challacombe J.F."/>
            <person name="Majid S."/>
            <person name="Deole R."/>
            <person name="Brettin T.S."/>
            <person name="Bruce D."/>
            <person name="Delano S.F."/>
            <person name="Detter J.C."/>
            <person name="Gleasner C.D."/>
            <person name="Han C.S."/>
            <person name="Misra M."/>
            <person name="Reitenga K.G."/>
            <person name="Mikhailova N."/>
            <person name="Woyke T."/>
            <person name="Pitluck S."/>
            <person name="Nolan M."/>
            <person name="Land M.L."/>
            <person name="Saunders E."/>
            <person name="Tapia R."/>
            <person name="Lapidus A."/>
            <person name="Ivanova N."/>
            <person name="Hoff W.D."/>
        </authorList>
    </citation>
    <scope>NUCLEOTIDE SEQUENCE [LARGE SCALE GENOMIC DNA]</scope>
    <source>
        <strain evidence="5">DSM 244 / SL1</strain>
    </source>
</reference>
<evidence type="ECO:0000313" key="4">
    <source>
        <dbReference type="EMBL" id="ABM62051.1"/>
    </source>
</evidence>
<sequence>MDRTRTVTLVGISALCLSGAVMAQAPTAGDSYAGGQIASATYGEDDVPQLGITVDGDADLTGLVGRVGTYVSEYVSVEGRAGFGIGDDSVTVSEGATSVDVDVELDYLFGGYVRGHLPVGDALALYGIVGLTGGQMTAEANGFSYSQSDTGASFGAGVDIHVGDAASANFEYMQYLDEAGYEIDALSAGLVGRF</sequence>
<gene>
    <name evidence="4" type="ordered locus">Hhal_1277</name>
</gene>
<evidence type="ECO:0000313" key="5">
    <source>
        <dbReference type="Proteomes" id="UP000000647"/>
    </source>
</evidence>
<dbReference type="Proteomes" id="UP000000647">
    <property type="component" value="Chromosome"/>
</dbReference>
<name>A1WWI9_HALHL</name>
<accession>A1WWI9</accession>
<dbReference type="Gene3D" id="2.40.160.20">
    <property type="match status" value="1"/>
</dbReference>
<dbReference type="STRING" id="349124.Hhal_1277"/>
<dbReference type="InterPro" id="IPR027385">
    <property type="entry name" value="Beta-barrel_OMP"/>
</dbReference>
<dbReference type="RefSeq" id="WP_011814074.1">
    <property type="nucleotide sequence ID" value="NC_008789.1"/>
</dbReference>
<reference evidence="5" key="1">
    <citation type="submission" date="2006-12" db="EMBL/GenBank/DDBJ databases">
        <title>Complete sequence of Halorhodospira halophila SL1.</title>
        <authorList>
            <consortium name="US DOE Joint Genome Institute"/>
            <person name="Copeland A."/>
            <person name="Lucas S."/>
            <person name="Lapidus A."/>
            <person name="Barry K."/>
            <person name="Detter J.C."/>
            <person name="Glavina del Rio T."/>
            <person name="Hammon N."/>
            <person name="Israni S."/>
            <person name="Dalin E."/>
            <person name="Tice H."/>
            <person name="Pitluck S."/>
            <person name="Saunders E."/>
            <person name="Brettin T."/>
            <person name="Bruce D."/>
            <person name="Han C."/>
            <person name="Tapia R."/>
            <person name="Schmutz J."/>
            <person name="Larimer F."/>
            <person name="Land M."/>
            <person name="Hauser L."/>
            <person name="Kyrpides N."/>
            <person name="Mikhailova N."/>
            <person name="Hoff W."/>
            <person name="Richardson P."/>
        </authorList>
    </citation>
    <scope>NUCLEOTIDE SEQUENCE [LARGE SCALE GENOMIC DNA]</scope>
    <source>
        <strain evidence="5">DSM 244 / SL1</strain>
    </source>
</reference>
<feature type="chain" id="PRO_5002640198" description="Outer membrane protein beta-barrel domain-containing protein" evidence="2">
    <location>
        <begin position="24"/>
        <end position="194"/>
    </location>
</feature>
<evidence type="ECO:0000256" key="1">
    <source>
        <dbReference type="ARBA" id="ARBA00022729"/>
    </source>
</evidence>
<proteinExistence type="predicted"/>
<evidence type="ECO:0000256" key="2">
    <source>
        <dbReference type="SAM" id="SignalP"/>
    </source>
</evidence>
<dbReference type="KEGG" id="hha:Hhal_1277"/>
<keyword evidence="1 2" id="KW-0732">Signal</keyword>
<evidence type="ECO:0000259" key="3">
    <source>
        <dbReference type="Pfam" id="PF13505"/>
    </source>
</evidence>
<dbReference type="SUPFAM" id="SSF56925">
    <property type="entry name" value="OMPA-like"/>
    <property type="match status" value="1"/>
</dbReference>
<protein>
    <recommendedName>
        <fullName evidence="3">Outer membrane protein beta-barrel domain-containing protein</fullName>
    </recommendedName>
</protein>
<feature type="domain" description="Outer membrane protein beta-barrel" evidence="3">
    <location>
        <begin position="14"/>
        <end position="194"/>
    </location>
</feature>
<dbReference type="eggNOG" id="COG3637">
    <property type="taxonomic scope" value="Bacteria"/>
</dbReference>